<evidence type="ECO:0000256" key="4">
    <source>
        <dbReference type="ARBA" id="ARBA00022679"/>
    </source>
</evidence>
<evidence type="ECO:0000256" key="7">
    <source>
        <dbReference type="ARBA" id="ARBA00023180"/>
    </source>
</evidence>
<feature type="region of interest" description="Disordered" evidence="14">
    <location>
        <begin position="530"/>
        <end position="576"/>
    </location>
</feature>
<evidence type="ECO:0000256" key="2">
    <source>
        <dbReference type="ARBA" id="ARBA00004496"/>
    </source>
</evidence>
<evidence type="ECO:0000256" key="1">
    <source>
        <dbReference type="ARBA" id="ARBA00001936"/>
    </source>
</evidence>
<dbReference type="InterPro" id="IPR050587">
    <property type="entry name" value="GNT1/Glycosyltrans_8"/>
</dbReference>
<dbReference type="PANTHER" id="PTHR11183">
    <property type="entry name" value="GLYCOGENIN SUBFAMILY MEMBER"/>
    <property type="match status" value="1"/>
</dbReference>
<dbReference type="AlphaFoldDB" id="A0A5S6QYG1"/>
<evidence type="ECO:0000313" key="15">
    <source>
        <dbReference type="Proteomes" id="UP000046395"/>
    </source>
</evidence>
<comment type="function">
    <text evidence="13">Self-glucosylating initiator of glycogen synthesis. It catalyzes the formation of a short alpha (1,4)-glucosyl chain covalently attached via a glucose 1-O-tyrosyl linkage to internal tyrosine residues and these chains act as primers for the elongation reaction catalyzed by glycogen synthase.</text>
</comment>
<keyword evidence="7" id="KW-0325">Glycoprotein</keyword>
<sequence>MGVHADQAWVTLVTNDSYCLGALVLGHSLRRTNTKRALHCLVAPGVSQEMRTNLTYVYDVVTDVDLMDSGDAEKLQLIRRPDLGITFTKLHCWKLTQYKKCVFIDADCMVLQHSDELFDYPELSAAPDIGWPDIFNSGVFVFEPSESTYKKIVDLAMTEGSFDGGDQGVLNAYFGDWVTKGPPHRLSFVYNTASSALYTYVAALRRFGKDVKIVHFIGPNKPWMLLTDEQQARSVKTDHPESEFLMKWFQLFGERVLPSLNPSYLPKEMKATLKHDRSACNCIVCRWCPNACYLKHASIHPYVYRVTVDIDALKSIRPRTVDEVVRMLMSIREPWNTRRLETPSSSFQESSESGSENQPATASTSKHAAGNSNASGKDGPSGGVGENTAIGGIGGQPGDRGQLRKIHLPFTLRELTDLVTYRVSLAKWTKHKLKTKPVFGVGPLYWDTLYLEEDFFDERHKSAPAVLGFRRKHFVPPDPDLPSTSTRKLHVRRRSLDALRQRAQILDPTKPVPVAYRMFVPLEISMAQAKKGQMEAAQSGQRQPVSPEKGKDDIADKGTSSPGCPPPADSGQKEAK</sequence>
<keyword evidence="5" id="KW-0479">Metal-binding</keyword>
<comment type="subcellular location">
    <subcellularLocation>
        <location evidence="2">Cytoplasm</location>
    </subcellularLocation>
</comment>
<dbReference type="InterPro" id="IPR029044">
    <property type="entry name" value="Nucleotide-diphossugar_trans"/>
</dbReference>
<dbReference type="Proteomes" id="UP000046395">
    <property type="component" value="Unassembled WGS sequence"/>
</dbReference>
<dbReference type="CDD" id="cd02537">
    <property type="entry name" value="GT8_Glycogenin"/>
    <property type="match status" value="1"/>
</dbReference>
<dbReference type="GO" id="GO:0046872">
    <property type="term" value="F:metal ion binding"/>
    <property type="evidence" value="ECO:0007669"/>
    <property type="project" value="UniProtKB-KW"/>
</dbReference>
<evidence type="ECO:0000256" key="13">
    <source>
        <dbReference type="ARBA" id="ARBA00057883"/>
    </source>
</evidence>
<evidence type="ECO:0000313" key="16">
    <source>
        <dbReference type="WBParaSite" id="TMUE_3000012426.1"/>
    </source>
</evidence>
<evidence type="ECO:0000256" key="11">
    <source>
        <dbReference type="ARBA" id="ARBA00050886"/>
    </source>
</evidence>
<keyword evidence="6" id="KW-0320">Glycogen biosynthesis</keyword>
<dbReference type="Pfam" id="PF01501">
    <property type="entry name" value="Glyco_transf_8"/>
    <property type="match status" value="2"/>
</dbReference>
<dbReference type="InterPro" id="IPR002495">
    <property type="entry name" value="Glyco_trans_8"/>
</dbReference>
<comment type="similarity">
    <text evidence="9">Belongs to the glycosyltransferase 8 family. Glycogenin subfamily.</text>
</comment>
<comment type="cofactor">
    <cofactor evidence="1">
        <name>Mn(2+)</name>
        <dbReference type="ChEBI" id="CHEBI:29035"/>
    </cofactor>
</comment>
<feature type="region of interest" description="Disordered" evidence="14">
    <location>
        <begin position="339"/>
        <end position="398"/>
    </location>
</feature>
<evidence type="ECO:0000256" key="12">
    <source>
        <dbReference type="ARBA" id="ARBA00052293"/>
    </source>
</evidence>
<evidence type="ECO:0000256" key="10">
    <source>
        <dbReference type="ARBA" id="ARBA00038934"/>
    </source>
</evidence>
<dbReference type="GO" id="GO:0008466">
    <property type="term" value="F:glycogenin glucosyltransferase activity"/>
    <property type="evidence" value="ECO:0007669"/>
    <property type="project" value="UniProtKB-EC"/>
</dbReference>
<evidence type="ECO:0000256" key="8">
    <source>
        <dbReference type="ARBA" id="ARBA00023211"/>
    </source>
</evidence>
<dbReference type="WBParaSite" id="TMUE_3000012426.1">
    <property type="protein sequence ID" value="TMUE_3000012426.1"/>
    <property type="gene ID" value="WBGene00290542"/>
</dbReference>
<evidence type="ECO:0000256" key="9">
    <source>
        <dbReference type="ARBA" id="ARBA00038162"/>
    </source>
</evidence>
<name>A0A5S6QYG1_TRIMR</name>
<dbReference type="GO" id="GO:0005978">
    <property type="term" value="P:glycogen biosynthetic process"/>
    <property type="evidence" value="ECO:0007669"/>
    <property type="project" value="UniProtKB-KW"/>
</dbReference>
<proteinExistence type="inferred from homology"/>
<keyword evidence="8" id="KW-0464">Manganese</keyword>
<comment type="catalytic activity">
    <reaction evidence="12">
        <text>L-tyrosyl-[glycogenin] + UDP-alpha-D-glucose = alpha-D-glucosyl-L-tyrosyl-[glycogenin] + UDP + H(+)</text>
        <dbReference type="Rhea" id="RHEA:23360"/>
        <dbReference type="Rhea" id="RHEA-COMP:14604"/>
        <dbReference type="Rhea" id="RHEA-COMP:14605"/>
        <dbReference type="ChEBI" id="CHEBI:15378"/>
        <dbReference type="ChEBI" id="CHEBI:46858"/>
        <dbReference type="ChEBI" id="CHEBI:58223"/>
        <dbReference type="ChEBI" id="CHEBI:58885"/>
        <dbReference type="ChEBI" id="CHEBI:140573"/>
        <dbReference type="EC" id="2.4.1.186"/>
    </reaction>
</comment>
<feature type="compositionally biased region" description="Gly residues" evidence="14">
    <location>
        <begin position="379"/>
        <end position="398"/>
    </location>
</feature>
<dbReference type="STRING" id="70415.A0A5S6QYG1"/>
<accession>A0A5S6QYG1</accession>
<evidence type="ECO:0000256" key="6">
    <source>
        <dbReference type="ARBA" id="ARBA00023056"/>
    </source>
</evidence>
<keyword evidence="15" id="KW-1185">Reference proteome</keyword>
<keyword evidence="3" id="KW-0963">Cytoplasm</keyword>
<dbReference type="Gene3D" id="3.90.550.10">
    <property type="entry name" value="Spore Coat Polysaccharide Biosynthesis Protein SpsA, Chain A"/>
    <property type="match status" value="1"/>
</dbReference>
<protein>
    <recommendedName>
        <fullName evidence="10">glycogenin glucosyltransferase</fullName>
        <ecNumber evidence="10">2.4.1.186</ecNumber>
    </recommendedName>
</protein>
<dbReference type="EC" id="2.4.1.186" evidence="10"/>
<evidence type="ECO:0000256" key="3">
    <source>
        <dbReference type="ARBA" id="ARBA00022490"/>
    </source>
</evidence>
<evidence type="ECO:0000256" key="14">
    <source>
        <dbReference type="SAM" id="MobiDB-lite"/>
    </source>
</evidence>
<feature type="compositionally biased region" description="Low complexity" evidence="14">
    <location>
        <begin position="344"/>
        <end position="356"/>
    </location>
</feature>
<reference evidence="16" key="1">
    <citation type="submission" date="2019-12" db="UniProtKB">
        <authorList>
            <consortium name="WormBaseParasite"/>
        </authorList>
    </citation>
    <scope>IDENTIFICATION</scope>
</reference>
<comment type="catalytic activity">
    <reaction evidence="11">
        <text>[1,4-alpha-D-glucosyl](n)-L-tyrosyl-[glycogenin] + UDP-alpha-D-glucose = [1,4-alpha-D-glucosyl](n+1)-L-tyrosyl-[glycogenin] + UDP + H(+)</text>
        <dbReference type="Rhea" id="RHEA:56560"/>
        <dbReference type="Rhea" id="RHEA-COMP:14606"/>
        <dbReference type="Rhea" id="RHEA-COMP:14607"/>
        <dbReference type="ChEBI" id="CHEBI:15378"/>
        <dbReference type="ChEBI" id="CHEBI:58223"/>
        <dbReference type="ChEBI" id="CHEBI:58885"/>
        <dbReference type="ChEBI" id="CHEBI:140574"/>
        <dbReference type="EC" id="2.4.1.186"/>
    </reaction>
</comment>
<organism evidence="15 16">
    <name type="scientific">Trichuris muris</name>
    <name type="common">Mouse whipworm</name>
    <dbReference type="NCBI Taxonomy" id="70415"/>
    <lineage>
        <taxon>Eukaryota</taxon>
        <taxon>Metazoa</taxon>
        <taxon>Ecdysozoa</taxon>
        <taxon>Nematoda</taxon>
        <taxon>Enoplea</taxon>
        <taxon>Dorylaimia</taxon>
        <taxon>Trichinellida</taxon>
        <taxon>Trichuridae</taxon>
        <taxon>Trichuris</taxon>
    </lineage>
</organism>
<feature type="compositionally biased region" description="Polar residues" evidence="14">
    <location>
        <begin position="357"/>
        <end position="375"/>
    </location>
</feature>
<dbReference type="GO" id="GO:0005737">
    <property type="term" value="C:cytoplasm"/>
    <property type="evidence" value="ECO:0007669"/>
    <property type="project" value="UniProtKB-SubCell"/>
</dbReference>
<evidence type="ECO:0000256" key="5">
    <source>
        <dbReference type="ARBA" id="ARBA00022723"/>
    </source>
</evidence>
<keyword evidence="4" id="KW-0808">Transferase</keyword>
<dbReference type="SUPFAM" id="SSF53448">
    <property type="entry name" value="Nucleotide-diphospho-sugar transferases"/>
    <property type="match status" value="1"/>
</dbReference>
<dbReference type="FunFam" id="3.90.550.10:FF:000092">
    <property type="entry name" value="Glycogenin 2"/>
    <property type="match status" value="1"/>
</dbReference>